<sequence length="78" mass="8516">MSEDGEHLREIPTGAGCTEIWEKLSEQREEGRNVDRDSDPDPASDPDSDPDHGTRSDLGADAAVDLTDAECSRSDDDR</sequence>
<evidence type="ECO:0000313" key="2">
    <source>
        <dbReference type="EMBL" id="MFC6892129.1"/>
    </source>
</evidence>
<keyword evidence="3" id="KW-1185">Reference proteome</keyword>
<comment type="caution">
    <text evidence="2">The sequence shown here is derived from an EMBL/GenBank/DDBJ whole genome shotgun (WGS) entry which is preliminary data.</text>
</comment>
<evidence type="ECO:0000313" key="3">
    <source>
        <dbReference type="Proteomes" id="UP001596296"/>
    </source>
</evidence>
<proteinExistence type="predicted"/>
<organism evidence="2 3">
    <name type="scientific">Halopenitus salinus</name>
    <dbReference type="NCBI Taxonomy" id="1198295"/>
    <lineage>
        <taxon>Archaea</taxon>
        <taxon>Methanobacteriati</taxon>
        <taxon>Methanobacteriota</taxon>
        <taxon>Stenosarchaea group</taxon>
        <taxon>Halobacteria</taxon>
        <taxon>Halobacteriales</taxon>
        <taxon>Haloferacaceae</taxon>
        <taxon>Halopenitus</taxon>
    </lineage>
</organism>
<dbReference type="Proteomes" id="UP001596296">
    <property type="component" value="Unassembled WGS sequence"/>
</dbReference>
<protein>
    <submittedName>
        <fullName evidence="2">Uncharacterized protein</fullName>
    </submittedName>
</protein>
<dbReference type="RefSeq" id="WP_379741717.1">
    <property type="nucleotide sequence ID" value="NZ_JBHSVN010000001.1"/>
</dbReference>
<dbReference type="EMBL" id="JBHSXL010000004">
    <property type="protein sequence ID" value="MFC6892129.1"/>
    <property type="molecule type" value="Genomic_DNA"/>
</dbReference>
<evidence type="ECO:0000256" key="1">
    <source>
        <dbReference type="SAM" id="MobiDB-lite"/>
    </source>
</evidence>
<accession>A0ABD5UWB1</accession>
<gene>
    <name evidence="2" type="ORF">ACFQE9_05805</name>
</gene>
<feature type="compositionally biased region" description="Basic and acidic residues" evidence="1">
    <location>
        <begin position="20"/>
        <end position="39"/>
    </location>
</feature>
<name>A0ABD5UWB1_9EURY</name>
<reference evidence="2 3" key="1">
    <citation type="journal article" date="2019" name="Int. J. Syst. Evol. Microbiol.">
        <title>The Global Catalogue of Microorganisms (GCM) 10K type strain sequencing project: providing services to taxonomists for standard genome sequencing and annotation.</title>
        <authorList>
            <consortium name="The Broad Institute Genomics Platform"/>
            <consortium name="The Broad Institute Genome Sequencing Center for Infectious Disease"/>
            <person name="Wu L."/>
            <person name="Ma J."/>
        </authorList>
    </citation>
    <scope>NUCLEOTIDE SEQUENCE [LARGE SCALE GENOMIC DNA]</scope>
    <source>
        <strain evidence="2 3">SKJ47</strain>
    </source>
</reference>
<dbReference type="AlphaFoldDB" id="A0ABD5UWB1"/>
<feature type="compositionally biased region" description="Basic and acidic residues" evidence="1">
    <location>
        <begin position="1"/>
        <end position="10"/>
    </location>
</feature>
<feature type="region of interest" description="Disordered" evidence="1">
    <location>
        <begin position="1"/>
        <end position="78"/>
    </location>
</feature>